<gene>
    <name evidence="8" type="primary">LOC109473605</name>
</gene>
<feature type="domain" description="CUB" evidence="6">
    <location>
        <begin position="49"/>
        <end position="165"/>
    </location>
</feature>
<organism evidence="7 8">
    <name type="scientific">Branchiostoma belcheri</name>
    <name type="common">Amphioxus</name>
    <dbReference type="NCBI Taxonomy" id="7741"/>
    <lineage>
        <taxon>Eukaryota</taxon>
        <taxon>Metazoa</taxon>
        <taxon>Chordata</taxon>
        <taxon>Cephalochordata</taxon>
        <taxon>Leptocardii</taxon>
        <taxon>Amphioxiformes</taxon>
        <taxon>Branchiostomatidae</taxon>
        <taxon>Branchiostoma</taxon>
    </lineage>
</organism>
<dbReference type="InterPro" id="IPR000859">
    <property type="entry name" value="CUB_dom"/>
</dbReference>
<feature type="compositionally biased region" description="Polar residues" evidence="3">
    <location>
        <begin position="286"/>
        <end position="308"/>
    </location>
</feature>
<dbReference type="PANTHER" id="PTHR24652:SF69">
    <property type="entry name" value="CUB DOMAIN-CONTAINING PROTEIN"/>
    <property type="match status" value="1"/>
</dbReference>
<dbReference type="Pfam" id="PF00431">
    <property type="entry name" value="CUB"/>
    <property type="match status" value="1"/>
</dbReference>
<reference evidence="8" key="1">
    <citation type="submission" date="2025-08" db="UniProtKB">
        <authorList>
            <consortium name="RefSeq"/>
        </authorList>
    </citation>
    <scope>IDENTIFICATION</scope>
    <source>
        <tissue evidence="8">Gonad</tissue>
    </source>
</reference>
<keyword evidence="4" id="KW-1133">Transmembrane helix</keyword>
<dbReference type="InterPro" id="IPR042333">
    <property type="entry name" value="LRAD2/Mig-13-like"/>
</dbReference>
<keyword evidence="7" id="KW-1185">Reference proteome</keyword>
<dbReference type="CDD" id="cd00041">
    <property type="entry name" value="CUB"/>
    <property type="match status" value="1"/>
</dbReference>
<evidence type="ECO:0000256" key="3">
    <source>
        <dbReference type="SAM" id="MobiDB-lite"/>
    </source>
</evidence>
<feature type="signal peptide" evidence="5">
    <location>
        <begin position="1"/>
        <end position="39"/>
    </location>
</feature>
<comment type="caution">
    <text evidence="2">Lacks conserved residue(s) required for the propagation of feature annotation.</text>
</comment>
<dbReference type="AlphaFoldDB" id="A0A6P4Z581"/>
<dbReference type="InterPro" id="IPR035914">
    <property type="entry name" value="Sperma_CUB_dom_sf"/>
</dbReference>
<keyword evidence="1" id="KW-1015">Disulfide bond</keyword>
<dbReference type="PROSITE" id="PS01180">
    <property type="entry name" value="CUB"/>
    <property type="match status" value="1"/>
</dbReference>
<dbReference type="Gene3D" id="4.10.400.10">
    <property type="entry name" value="Low-density Lipoprotein Receptor"/>
    <property type="match status" value="1"/>
</dbReference>
<dbReference type="SMART" id="SM00042">
    <property type="entry name" value="CUB"/>
    <property type="match status" value="1"/>
</dbReference>
<dbReference type="GeneID" id="109473605"/>
<dbReference type="SUPFAM" id="SSF49854">
    <property type="entry name" value="Spermadhesin, CUB domain"/>
    <property type="match status" value="1"/>
</dbReference>
<dbReference type="RefSeq" id="XP_019629084.1">
    <property type="nucleotide sequence ID" value="XM_019773525.1"/>
</dbReference>
<dbReference type="Proteomes" id="UP000515135">
    <property type="component" value="Unplaced"/>
</dbReference>
<protein>
    <submittedName>
        <fullName evidence="8">Bone morphogenetic protein 1-like</fullName>
    </submittedName>
</protein>
<feature type="transmembrane region" description="Helical" evidence="4">
    <location>
        <begin position="223"/>
        <end position="246"/>
    </location>
</feature>
<dbReference type="Gene3D" id="2.60.120.290">
    <property type="entry name" value="Spermadhesin, CUB domain"/>
    <property type="match status" value="1"/>
</dbReference>
<keyword evidence="5" id="KW-0732">Signal</keyword>
<sequence length="358" mass="39584">MVGWFCMRQTGPFALKFKMAVRWLLLALLYSVLSSLTAGLDTVYMNEHCDKTIQKQCGGRLELTSSLYYTDNLRCTVVLRVSPGQKILLQYRRFEVEGAADRCYDTLDIYEGDVAGTNATSVISGTRCGYTIPDDIVTSGNTVTLKFNSDEDGYERGFEIIYTSFSEPPCTGDTLSFLCANVSRCVCSSVVCDGIDHCGSGEDESSDQPACSDTKVGGLNIEALIGILIGVVAALALASVGGWYWYKRTTERSLLFKGVTIEKLESYPRTNRYNKHRWKHVRRKTSYGNSRWTTGGTTKISPTSSRKMSASEDDKSSGDHDRRSVGYENVVMGRKKKPGEPNMSTVIENKSADDSKDS</sequence>
<dbReference type="InterPro" id="IPR002172">
    <property type="entry name" value="LDrepeatLR_classA_rpt"/>
</dbReference>
<dbReference type="SUPFAM" id="SSF57424">
    <property type="entry name" value="LDL receptor-like module"/>
    <property type="match status" value="1"/>
</dbReference>
<feature type="chain" id="PRO_5028429751" evidence="5">
    <location>
        <begin position="40"/>
        <end position="358"/>
    </location>
</feature>
<proteinExistence type="predicted"/>
<evidence type="ECO:0000256" key="5">
    <source>
        <dbReference type="SAM" id="SignalP"/>
    </source>
</evidence>
<evidence type="ECO:0000313" key="8">
    <source>
        <dbReference type="RefSeq" id="XP_019629084.1"/>
    </source>
</evidence>
<keyword evidence="4" id="KW-0472">Membrane</keyword>
<feature type="compositionally biased region" description="Basic and acidic residues" evidence="3">
    <location>
        <begin position="309"/>
        <end position="325"/>
    </location>
</feature>
<dbReference type="InterPro" id="IPR036055">
    <property type="entry name" value="LDL_receptor-like_sf"/>
</dbReference>
<evidence type="ECO:0000313" key="7">
    <source>
        <dbReference type="Proteomes" id="UP000515135"/>
    </source>
</evidence>
<dbReference type="KEGG" id="bbel:109473605"/>
<name>A0A6P4Z581_BRABE</name>
<accession>A0A6P4Z581</accession>
<evidence type="ECO:0000256" key="4">
    <source>
        <dbReference type="SAM" id="Phobius"/>
    </source>
</evidence>
<dbReference type="PROSITE" id="PS50068">
    <property type="entry name" value="LDLRA_2"/>
    <property type="match status" value="1"/>
</dbReference>
<feature type="region of interest" description="Disordered" evidence="3">
    <location>
        <begin position="278"/>
        <end position="358"/>
    </location>
</feature>
<dbReference type="CDD" id="cd00112">
    <property type="entry name" value="LDLa"/>
    <property type="match status" value="1"/>
</dbReference>
<evidence type="ECO:0000259" key="6">
    <source>
        <dbReference type="PROSITE" id="PS01180"/>
    </source>
</evidence>
<dbReference type="OrthoDB" id="6514358at2759"/>
<keyword evidence="4" id="KW-0812">Transmembrane</keyword>
<evidence type="ECO:0000256" key="2">
    <source>
        <dbReference type="PROSITE-ProRule" id="PRU00124"/>
    </source>
</evidence>
<dbReference type="PANTHER" id="PTHR24652">
    <property type="entry name" value="LOW-DENSITY LIPOPROTEIN RECEPTOR CLASS A DOMAIN-CONTAINING PROTEIN 2"/>
    <property type="match status" value="1"/>
</dbReference>
<evidence type="ECO:0000256" key="1">
    <source>
        <dbReference type="ARBA" id="ARBA00023157"/>
    </source>
</evidence>